<dbReference type="GO" id="GO:0008270">
    <property type="term" value="F:zinc ion binding"/>
    <property type="evidence" value="ECO:0007669"/>
    <property type="project" value="InterPro"/>
</dbReference>
<name>A0A3N4KZ27_9PEZI</name>
<dbReference type="AlphaFoldDB" id="A0A3N4KZ27"/>
<dbReference type="PANTHER" id="PTHR46910:SF3">
    <property type="entry name" value="HALOTOLERANCE PROTEIN 9-RELATED"/>
    <property type="match status" value="1"/>
</dbReference>
<evidence type="ECO:0000256" key="1">
    <source>
        <dbReference type="ARBA" id="ARBA00004123"/>
    </source>
</evidence>
<evidence type="ECO:0000259" key="6">
    <source>
        <dbReference type="Pfam" id="PF04082"/>
    </source>
</evidence>
<feature type="region of interest" description="Disordered" evidence="5">
    <location>
        <begin position="1"/>
        <end position="20"/>
    </location>
</feature>
<dbReference type="GO" id="GO:0003700">
    <property type="term" value="F:DNA-binding transcription factor activity"/>
    <property type="evidence" value="ECO:0007669"/>
    <property type="project" value="InterPro"/>
</dbReference>
<dbReference type="InterPro" id="IPR007219">
    <property type="entry name" value="XnlR_reg_dom"/>
</dbReference>
<keyword evidence="8" id="KW-1185">Reference proteome</keyword>
<evidence type="ECO:0000313" key="8">
    <source>
        <dbReference type="Proteomes" id="UP000277580"/>
    </source>
</evidence>
<keyword evidence="4" id="KW-0539">Nucleus</keyword>
<feature type="compositionally biased region" description="Polar residues" evidence="5">
    <location>
        <begin position="532"/>
        <end position="541"/>
    </location>
</feature>
<sequence>MSIFASKQNGQSSDNGSSSNGSSCCGVCGSGAQSIPTWPPPPTFTQYLNGGAGSLDIRTESSEFSLSRSLNALLPQDIRLKSIEDFKPSTESVISSIRIFSRNSLPPYPVTAKAIDKFYLSTGQLFYILEEHEARELLKTAYTEPQKTTLPMFCQLFAIAAVGSLYDDLVPFAVNQSFFQTARFYLDDCLEADDFQTMRVLLLLAIYCILEKRVACWKYIGQGLQSAHSRGIHLSSEPPAGGISKVEWVGWRKTWRSLVFLDSWLAGTLGVLPNVDPAISQSCYDEKEYHDTNNSITSGLQLNLIKLGILLGKILCNVFRDSGADLQVISEHMVQLEHWHERLPQFLQLQALVSTEIEPMKKAMVYLMHCTYLTAIILLTRRVMVPLVSGEGVINDWLAAGKIKEAIAYAEICVYASKQVAKIVGLLHSERLLVRKCWMAIHPAFNAGLILLFHVSQQALKGHYSEQFSEDVADAKKCISALEYSAQDNEVSRCYLIILRPFRELLSRDPGEARDMLQPPEPPQPPPTSPQSHWGSMSSVQLADIDGIGSPSPSTSPDSALTPASASSTKRLQSNNYAVGKYPKWTEIFSPAPKIFVQHAGTEQQDNKRRYSEKDMKDLEALLKRVA</sequence>
<dbReference type="InParanoid" id="A0A3N4KZ27"/>
<dbReference type="OrthoDB" id="1919336at2759"/>
<dbReference type="Proteomes" id="UP000277580">
    <property type="component" value="Unassembled WGS sequence"/>
</dbReference>
<comment type="subcellular location">
    <subcellularLocation>
        <location evidence="1">Nucleus</location>
    </subcellularLocation>
</comment>
<protein>
    <recommendedName>
        <fullName evidence="6">Xylanolytic transcriptional activator regulatory domain-containing protein</fullName>
    </recommendedName>
</protein>
<dbReference type="GO" id="GO:0003677">
    <property type="term" value="F:DNA binding"/>
    <property type="evidence" value="ECO:0007669"/>
    <property type="project" value="UniProtKB-KW"/>
</dbReference>
<dbReference type="Pfam" id="PF04082">
    <property type="entry name" value="Fungal_trans"/>
    <property type="match status" value="1"/>
</dbReference>
<evidence type="ECO:0000256" key="5">
    <source>
        <dbReference type="SAM" id="MobiDB-lite"/>
    </source>
</evidence>
<feature type="compositionally biased region" description="Pro residues" evidence="5">
    <location>
        <begin position="519"/>
        <end position="529"/>
    </location>
</feature>
<feature type="region of interest" description="Disordered" evidence="5">
    <location>
        <begin position="512"/>
        <end position="570"/>
    </location>
</feature>
<keyword evidence="3" id="KW-0238">DNA-binding</keyword>
<evidence type="ECO:0000256" key="4">
    <source>
        <dbReference type="ARBA" id="ARBA00023242"/>
    </source>
</evidence>
<keyword evidence="2" id="KW-0479">Metal-binding</keyword>
<dbReference type="CDD" id="cd12148">
    <property type="entry name" value="fungal_TF_MHR"/>
    <property type="match status" value="1"/>
</dbReference>
<feature type="domain" description="Xylanolytic transcriptional activator regulatory" evidence="6">
    <location>
        <begin position="142"/>
        <end position="318"/>
    </location>
</feature>
<dbReference type="GO" id="GO:0005634">
    <property type="term" value="C:nucleus"/>
    <property type="evidence" value="ECO:0007669"/>
    <property type="project" value="UniProtKB-SubCell"/>
</dbReference>
<organism evidence="7 8">
    <name type="scientific">Morchella conica CCBAS932</name>
    <dbReference type="NCBI Taxonomy" id="1392247"/>
    <lineage>
        <taxon>Eukaryota</taxon>
        <taxon>Fungi</taxon>
        <taxon>Dikarya</taxon>
        <taxon>Ascomycota</taxon>
        <taxon>Pezizomycotina</taxon>
        <taxon>Pezizomycetes</taxon>
        <taxon>Pezizales</taxon>
        <taxon>Morchellaceae</taxon>
        <taxon>Morchella</taxon>
    </lineage>
</organism>
<evidence type="ECO:0000313" key="7">
    <source>
        <dbReference type="EMBL" id="RPB15787.1"/>
    </source>
</evidence>
<reference evidence="7 8" key="1">
    <citation type="journal article" date="2018" name="Nat. Ecol. Evol.">
        <title>Pezizomycetes genomes reveal the molecular basis of ectomycorrhizal truffle lifestyle.</title>
        <authorList>
            <person name="Murat C."/>
            <person name="Payen T."/>
            <person name="Noel B."/>
            <person name="Kuo A."/>
            <person name="Morin E."/>
            <person name="Chen J."/>
            <person name="Kohler A."/>
            <person name="Krizsan K."/>
            <person name="Balestrini R."/>
            <person name="Da Silva C."/>
            <person name="Montanini B."/>
            <person name="Hainaut M."/>
            <person name="Levati E."/>
            <person name="Barry K.W."/>
            <person name="Belfiori B."/>
            <person name="Cichocki N."/>
            <person name="Clum A."/>
            <person name="Dockter R.B."/>
            <person name="Fauchery L."/>
            <person name="Guy J."/>
            <person name="Iotti M."/>
            <person name="Le Tacon F."/>
            <person name="Lindquist E.A."/>
            <person name="Lipzen A."/>
            <person name="Malagnac F."/>
            <person name="Mello A."/>
            <person name="Molinier V."/>
            <person name="Miyauchi S."/>
            <person name="Poulain J."/>
            <person name="Riccioni C."/>
            <person name="Rubini A."/>
            <person name="Sitrit Y."/>
            <person name="Splivallo R."/>
            <person name="Traeger S."/>
            <person name="Wang M."/>
            <person name="Zifcakova L."/>
            <person name="Wipf D."/>
            <person name="Zambonelli A."/>
            <person name="Paolocci F."/>
            <person name="Nowrousian M."/>
            <person name="Ottonello S."/>
            <person name="Baldrian P."/>
            <person name="Spatafora J.W."/>
            <person name="Henrissat B."/>
            <person name="Nagy L.G."/>
            <person name="Aury J.M."/>
            <person name="Wincker P."/>
            <person name="Grigoriev I.V."/>
            <person name="Bonfante P."/>
            <person name="Martin F.M."/>
        </authorList>
    </citation>
    <scope>NUCLEOTIDE SEQUENCE [LARGE SCALE GENOMIC DNA]</scope>
    <source>
        <strain evidence="7 8">CCBAS932</strain>
    </source>
</reference>
<accession>A0A3N4KZ27</accession>
<evidence type="ECO:0000256" key="3">
    <source>
        <dbReference type="ARBA" id="ARBA00023125"/>
    </source>
</evidence>
<dbReference type="PANTHER" id="PTHR46910">
    <property type="entry name" value="TRANSCRIPTION FACTOR PDR1"/>
    <property type="match status" value="1"/>
</dbReference>
<dbReference type="STRING" id="1392247.A0A3N4KZ27"/>
<feature type="compositionally biased region" description="Polar residues" evidence="5">
    <location>
        <begin position="551"/>
        <end position="570"/>
    </location>
</feature>
<dbReference type="EMBL" id="ML119111">
    <property type="protein sequence ID" value="RPB15787.1"/>
    <property type="molecule type" value="Genomic_DNA"/>
</dbReference>
<dbReference type="InterPro" id="IPR050987">
    <property type="entry name" value="AtrR-like"/>
</dbReference>
<dbReference type="GO" id="GO:0006351">
    <property type="term" value="P:DNA-templated transcription"/>
    <property type="evidence" value="ECO:0007669"/>
    <property type="project" value="InterPro"/>
</dbReference>
<evidence type="ECO:0000256" key="2">
    <source>
        <dbReference type="ARBA" id="ARBA00022723"/>
    </source>
</evidence>
<gene>
    <name evidence="7" type="ORF">P167DRAFT_532736</name>
</gene>
<proteinExistence type="predicted"/>